<dbReference type="InterPro" id="IPR053347">
    <property type="entry name" value="Axonemal_MT_stabilizer"/>
</dbReference>
<dbReference type="Pfam" id="PF00007">
    <property type="entry name" value="Cys_knot"/>
    <property type="match status" value="1"/>
</dbReference>
<dbReference type="Proteomes" id="UP000028990">
    <property type="component" value="Unassembled WGS sequence"/>
</dbReference>
<gene>
    <name evidence="8" type="ORF">H920_12383</name>
</gene>
<evidence type="ECO:0000256" key="5">
    <source>
        <dbReference type="ARBA" id="ARBA00023180"/>
    </source>
</evidence>
<dbReference type="SUPFAM" id="SSF57501">
    <property type="entry name" value="Cystine-knot cytokines"/>
    <property type="match status" value="1"/>
</dbReference>
<dbReference type="SMART" id="SM00068">
    <property type="entry name" value="GHB"/>
    <property type="match status" value="1"/>
</dbReference>
<keyword evidence="9" id="KW-1185">Reference proteome</keyword>
<evidence type="ECO:0000256" key="1">
    <source>
        <dbReference type="ARBA" id="ARBA00004613"/>
    </source>
</evidence>
<evidence type="ECO:0000256" key="6">
    <source>
        <dbReference type="RuleBase" id="RU004069"/>
    </source>
</evidence>
<dbReference type="GO" id="GO:0005576">
    <property type="term" value="C:extracellular region"/>
    <property type="evidence" value="ECO:0007669"/>
    <property type="project" value="UniProtKB-SubCell"/>
</dbReference>
<evidence type="ECO:0000256" key="2">
    <source>
        <dbReference type="ARBA" id="ARBA00006552"/>
    </source>
</evidence>
<sequence>MYRQALHIWDFDEVISRWETTSGSAQVPKTLWGPYTQPRAPEPADPVRTVGIKALEEKALVPWARKPEVTGRPFTISDQGVLDRHQLYMSTSSRDFRFYPQKELSAASRDVLTYWNFKGTPRGWGPSPPLPKRVPGTPAVPHRGSLSLAQESYRPPLRPLDWFCPREAPWDGPHWKPLPGIFSTPKAYSTESSRYGSQKPELGLLLGLLLSTSGAWASRGLLRPLCRPINATLAAENEACPVCVTFTTSICAGYCPSMVRVLSAALPPVPQPVCTYRELRFASIRLPGCPPGVDPVVSFPVALSCHCGPCRLSSSDCGGPRAQPLACDLPHLPGVLFL</sequence>
<keyword evidence="3" id="KW-0964">Secreted</keyword>
<dbReference type="GO" id="GO:0005179">
    <property type="term" value="F:hormone activity"/>
    <property type="evidence" value="ECO:0007669"/>
    <property type="project" value="UniProtKB-KW"/>
</dbReference>
<dbReference type="PROSITE" id="PS00689">
    <property type="entry name" value="GLYCO_HORMONE_BETA_2"/>
    <property type="match status" value="1"/>
</dbReference>
<proteinExistence type="inferred from homology"/>
<keyword evidence="6" id="KW-0372">Hormone</keyword>
<dbReference type="PANTHER" id="PTHR37404:SF1">
    <property type="entry name" value="HCG1796489"/>
    <property type="match status" value="1"/>
</dbReference>
<dbReference type="InterPro" id="IPR006208">
    <property type="entry name" value="Glyco_hormone_CN"/>
</dbReference>
<evidence type="ECO:0000313" key="9">
    <source>
        <dbReference type="Proteomes" id="UP000028990"/>
    </source>
</evidence>
<reference evidence="8 9" key="1">
    <citation type="submission" date="2013-11" db="EMBL/GenBank/DDBJ databases">
        <title>The Damaraland mole rat (Fukomys damarensis) genome and evolution of African mole rats.</title>
        <authorList>
            <person name="Gladyshev V.N."/>
            <person name="Fang X."/>
        </authorList>
    </citation>
    <scope>NUCLEOTIDE SEQUENCE [LARGE SCALE GENOMIC DNA]</scope>
    <source>
        <tissue evidence="8">Liver</tissue>
    </source>
</reference>
<dbReference type="FunFam" id="2.10.90.10:FF:000007">
    <property type="entry name" value="Luteinizing hormone beta subunit"/>
    <property type="match status" value="1"/>
</dbReference>
<dbReference type="Gene3D" id="2.10.90.10">
    <property type="entry name" value="Cystine-knot cytokines"/>
    <property type="match status" value="1"/>
</dbReference>
<feature type="domain" description="Glycoprotein hormone subunit beta" evidence="7">
    <location>
        <begin position="224"/>
        <end position="327"/>
    </location>
</feature>
<dbReference type="STRING" id="885580.ENSFDAP00000012337"/>
<organism evidence="8 9">
    <name type="scientific">Fukomys damarensis</name>
    <name type="common">Damaraland mole rat</name>
    <name type="synonym">Cryptomys damarensis</name>
    <dbReference type="NCBI Taxonomy" id="885580"/>
    <lineage>
        <taxon>Eukaryota</taxon>
        <taxon>Metazoa</taxon>
        <taxon>Chordata</taxon>
        <taxon>Craniata</taxon>
        <taxon>Vertebrata</taxon>
        <taxon>Euteleostomi</taxon>
        <taxon>Mammalia</taxon>
        <taxon>Eutheria</taxon>
        <taxon>Euarchontoglires</taxon>
        <taxon>Glires</taxon>
        <taxon>Rodentia</taxon>
        <taxon>Hystricomorpha</taxon>
        <taxon>Bathyergidae</taxon>
        <taxon>Fukomys</taxon>
    </lineage>
</organism>
<dbReference type="PANTHER" id="PTHR37404">
    <property type="entry name" value="HCG1796489"/>
    <property type="match status" value="1"/>
</dbReference>
<keyword evidence="5" id="KW-0325">Glycoprotein</keyword>
<keyword evidence="4" id="KW-1015">Disulfide bond</keyword>
<dbReference type="InterPro" id="IPR001545">
    <property type="entry name" value="Gonadotropin_bsu"/>
</dbReference>
<comment type="subcellular location">
    <subcellularLocation>
        <location evidence="1 6">Secreted</location>
    </subcellularLocation>
</comment>
<dbReference type="InterPro" id="IPR018245">
    <property type="entry name" value="Gonadotropin_bsu_CS"/>
</dbReference>
<evidence type="ECO:0000259" key="7">
    <source>
        <dbReference type="Pfam" id="PF00007"/>
    </source>
</evidence>
<dbReference type="eggNOG" id="ENOG502S49V">
    <property type="taxonomic scope" value="Eukaryota"/>
</dbReference>
<evidence type="ECO:0000313" key="8">
    <source>
        <dbReference type="EMBL" id="KFO26226.1"/>
    </source>
</evidence>
<accession>A0A091DTY0</accession>
<dbReference type="CDD" id="cd00069">
    <property type="entry name" value="GHB_like"/>
    <property type="match status" value="1"/>
</dbReference>
<evidence type="ECO:0000256" key="3">
    <source>
        <dbReference type="ARBA" id="ARBA00022525"/>
    </source>
</evidence>
<dbReference type="AlphaFoldDB" id="A0A091DTY0"/>
<protein>
    <submittedName>
        <fullName evidence="8">Lutropin subunit beta</fullName>
    </submittedName>
</protein>
<dbReference type="InterPro" id="IPR029034">
    <property type="entry name" value="Cystine-knot_cytokine"/>
</dbReference>
<comment type="similarity">
    <text evidence="2 6">Belongs to the glycoprotein hormones subunit beta family.</text>
</comment>
<evidence type="ECO:0000256" key="4">
    <source>
        <dbReference type="ARBA" id="ARBA00023157"/>
    </source>
</evidence>
<dbReference type="EMBL" id="KN123228">
    <property type="protein sequence ID" value="KFO26226.1"/>
    <property type="molecule type" value="Genomic_DNA"/>
</dbReference>
<name>A0A091DTY0_FUKDA</name>
<dbReference type="PROSITE" id="PS00261">
    <property type="entry name" value="GLYCO_HORMONE_BETA_1"/>
    <property type="match status" value="1"/>
</dbReference>